<dbReference type="InterPro" id="IPR005171">
    <property type="entry name" value="Cyt_c_oxidase_su4_prok"/>
</dbReference>
<reference evidence="7 8" key="1">
    <citation type="submission" date="2016-11" db="EMBL/GenBank/DDBJ databases">
        <authorList>
            <person name="Jaros S."/>
            <person name="Januszkiewicz K."/>
            <person name="Wedrychowicz H."/>
        </authorList>
    </citation>
    <scope>NUCLEOTIDE SEQUENCE [LARGE SCALE GENOMIC DNA]</scope>
    <source>
        <strain evidence="7 8">CGMCC 1.10190</strain>
    </source>
</reference>
<dbReference type="Proteomes" id="UP000184226">
    <property type="component" value="Unassembled WGS sequence"/>
</dbReference>
<evidence type="ECO:0000256" key="6">
    <source>
        <dbReference type="SAM" id="Phobius"/>
    </source>
</evidence>
<dbReference type="Pfam" id="PF03626">
    <property type="entry name" value="COX4_pro"/>
    <property type="match status" value="1"/>
</dbReference>
<comment type="subcellular location">
    <subcellularLocation>
        <location evidence="1">Cell membrane</location>
        <topology evidence="1">Multi-pass membrane protein</topology>
    </subcellularLocation>
</comment>
<sequence>MTKPGKPVARALKVWIALLLLLGVTVACSYVPLGAGNTLVNALAALAKAGLVIAFFMHLREAAPVIRLVAIFGAITLSLLFLLSGLDFITRASGDAPWQATPPSLYMEPAN</sequence>
<evidence type="ECO:0000313" key="8">
    <source>
        <dbReference type="Proteomes" id="UP000184226"/>
    </source>
</evidence>
<evidence type="ECO:0000256" key="4">
    <source>
        <dbReference type="ARBA" id="ARBA00022989"/>
    </source>
</evidence>
<name>A0A1M5W9Q4_9BURK</name>
<dbReference type="OrthoDB" id="7916717at2"/>
<evidence type="ECO:0000256" key="5">
    <source>
        <dbReference type="ARBA" id="ARBA00023136"/>
    </source>
</evidence>
<gene>
    <name evidence="7" type="ORF">SAMN04488135_105155</name>
</gene>
<dbReference type="NCBIfam" id="TIGR02229">
    <property type="entry name" value="caa3_sub_IV"/>
    <property type="match status" value="1"/>
</dbReference>
<proteinExistence type="predicted"/>
<organism evidence="7 8">
    <name type="scientific">Pollutimonas bauzanensis</name>
    <dbReference type="NCBI Taxonomy" id="658167"/>
    <lineage>
        <taxon>Bacteria</taxon>
        <taxon>Pseudomonadati</taxon>
        <taxon>Pseudomonadota</taxon>
        <taxon>Betaproteobacteria</taxon>
        <taxon>Burkholderiales</taxon>
        <taxon>Alcaligenaceae</taxon>
        <taxon>Pollutimonas</taxon>
    </lineage>
</organism>
<accession>A0A1M5W9Q4</accession>
<protein>
    <submittedName>
        <fullName evidence="7">Cytochrome c oxidase subunit 4</fullName>
    </submittedName>
</protein>
<dbReference type="RefSeq" id="WP_073103260.1">
    <property type="nucleotide sequence ID" value="NZ_FQXE01000005.1"/>
</dbReference>
<evidence type="ECO:0000256" key="2">
    <source>
        <dbReference type="ARBA" id="ARBA00022475"/>
    </source>
</evidence>
<keyword evidence="3 6" id="KW-0812">Transmembrane</keyword>
<feature type="transmembrane region" description="Helical" evidence="6">
    <location>
        <begin position="12"/>
        <end position="33"/>
    </location>
</feature>
<evidence type="ECO:0000313" key="7">
    <source>
        <dbReference type="EMBL" id="SHH84309.1"/>
    </source>
</evidence>
<dbReference type="GO" id="GO:0005886">
    <property type="term" value="C:plasma membrane"/>
    <property type="evidence" value="ECO:0007669"/>
    <property type="project" value="UniProtKB-SubCell"/>
</dbReference>
<keyword evidence="4 6" id="KW-1133">Transmembrane helix</keyword>
<dbReference type="InterPro" id="IPR011743">
    <property type="entry name" value="Caa3_sub_IV"/>
</dbReference>
<dbReference type="EMBL" id="FQXE01000005">
    <property type="protein sequence ID" value="SHH84309.1"/>
    <property type="molecule type" value="Genomic_DNA"/>
</dbReference>
<keyword evidence="5 6" id="KW-0472">Membrane</keyword>
<dbReference type="STRING" id="658167.SAMN04488135_105155"/>
<keyword evidence="2" id="KW-1003">Cell membrane</keyword>
<feature type="transmembrane region" description="Helical" evidence="6">
    <location>
        <begin position="68"/>
        <end position="89"/>
    </location>
</feature>
<dbReference type="PROSITE" id="PS51257">
    <property type="entry name" value="PROKAR_LIPOPROTEIN"/>
    <property type="match status" value="1"/>
</dbReference>
<keyword evidence="8" id="KW-1185">Reference proteome</keyword>
<feature type="transmembrane region" description="Helical" evidence="6">
    <location>
        <begin position="39"/>
        <end position="56"/>
    </location>
</feature>
<evidence type="ECO:0000256" key="1">
    <source>
        <dbReference type="ARBA" id="ARBA00004651"/>
    </source>
</evidence>
<dbReference type="AlphaFoldDB" id="A0A1M5W9Q4"/>
<evidence type="ECO:0000256" key="3">
    <source>
        <dbReference type="ARBA" id="ARBA00022692"/>
    </source>
</evidence>